<dbReference type="PANTHER" id="PTHR21137:SF35">
    <property type="entry name" value="ODORANT RECEPTOR 19A-RELATED"/>
    <property type="match status" value="1"/>
</dbReference>
<dbReference type="InterPro" id="IPR004117">
    <property type="entry name" value="7tm6_olfct_rcpt"/>
</dbReference>
<evidence type="ECO:0000256" key="4">
    <source>
        <dbReference type="ARBA" id="ARBA00022692"/>
    </source>
</evidence>
<evidence type="ECO:0000313" key="11">
    <source>
        <dbReference type="Proteomes" id="UP000694924"/>
    </source>
</evidence>
<evidence type="ECO:0000256" key="1">
    <source>
        <dbReference type="ARBA" id="ARBA00004651"/>
    </source>
</evidence>
<keyword evidence="11" id="KW-1185">Reference proteome</keyword>
<protein>
    <submittedName>
        <fullName evidence="12">Uncharacterized protein LOC107073262 isoform X1</fullName>
    </submittedName>
</protein>
<proteinExistence type="predicted"/>
<evidence type="ECO:0000256" key="9">
    <source>
        <dbReference type="ARBA" id="ARBA00023224"/>
    </source>
</evidence>
<dbReference type="Proteomes" id="UP000694924">
    <property type="component" value="Unplaced"/>
</dbReference>
<evidence type="ECO:0000256" key="5">
    <source>
        <dbReference type="ARBA" id="ARBA00022725"/>
    </source>
</evidence>
<keyword evidence="3" id="KW-0716">Sensory transduction</keyword>
<evidence type="ECO:0000256" key="7">
    <source>
        <dbReference type="ARBA" id="ARBA00023136"/>
    </source>
</evidence>
<keyword evidence="9" id="KW-0807">Transducer</keyword>
<keyword evidence="8" id="KW-0675">Receptor</keyword>
<keyword evidence="6 10" id="KW-1133">Transmembrane helix</keyword>
<dbReference type="RefSeq" id="XP_015189311.1">
    <property type="nucleotide sequence ID" value="XM_015333825.1"/>
</dbReference>
<evidence type="ECO:0000256" key="3">
    <source>
        <dbReference type="ARBA" id="ARBA00022606"/>
    </source>
</evidence>
<keyword evidence="2" id="KW-1003">Cell membrane</keyword>
<dbReference type="Pfam" id="PF02949">
    <property type="entry name" value="7tm_6"/>
    <property type="match status" value="1"/>
</dbReference>
<evidence type="ECO:0000256" key="10">
    <source>
        <dbReference type="SAM" id="Phobius"/>
    </source>
</evidence>
<evidence type="ECO:0000256" key="6">
    <source>
        <dbReference type="ARBA" id="ARBA00022989"/>
    </source>
</evidence>
<dbReference type="PANTHER" id="PTHR21137">
    <property type="entry name" value="ODORANT RECEPTOR"/>
    <property type="match status" value="1"/>
</dbReference>
<evidence type="ECO:0000313" key="12">
    <source>
        <dbReference type="RefSeq" id="XP_015189311.1"/>
    </source>
</evidence>
<evidence type="ECO:0000256" key="2">
    <source>
        <dbReference type="ARBA" id="ARBA00022475"/>
    </source>
</evidence>
<evidence type="ECO:0000256" key="8">
    <source>
        <dbReference type="ARBA" id="ARBA00023170"/>
    </source>
</evidence>
<organism evidence="11 12">
    <name type="scientific">Polistes dominula</name>
    <name type="common">European paper wasp</name>
    <name type="synonym">Vespa dominula</name>
    <dbReference type="NCBI Taxonomy" id="743375"/>
    <lineage>
        <taxon>Eukaryota</taxon>
        <taxon>Metazoa</taxon>
        <taxon>Ecdysozoa</taxon>
        <taxon>Arthropoda</taxon>
        <taxon>Hexapoda</taxon>
        <taxon>Insecta</taxon>
        <taxon>Pterygota</taxon>
        <taxon>Neoptera</taxon>
        <taxon>Endopterygota</taxon>
        <taxon>Hymenoptera</taxon>
        <taxon>Apocrita</taxon>
        <taxon>Aculeata</taxon>
        <taxon>Vespoidea</taxon>
        <taxon>Vespidae</taxon>
        <taxon>Polistinae</taxon>
        <taxon>Polistini</taxon>
        <taxon>Polistes</taxon>
    </lineage>
</organism>
<comment type="subcellular location">
    <subcellularLocation>
        <location evidence="1">Cell membrane</location>
        <topology evidence="1">Multi-pass membrane protein</topology>
    </subcellularLocation>
</comment>
<keyword evidence="4 10" id="KW-0812">Transmembrane</keyword>
<feature type="transmembrane region" description="Helical" evidence="10">
    <location>
        <begin position="96"/>
        <end position="113"/>
    </location>
</feature>
<gene>
    <name evidence="12" type="primary">LOC107073262</name>
</gene>
<keyword evidence="5" id="KW-0552">Olfaction</keyword>
<dbReference type="GeneID" id="107073262"/>
<name>A0ABM1JA23_POLDO</name>
<feature type="transmembrane region" description="Helical" evidence="10">
    <location>
        <begin position="61"/>
        <end position="84"/>
    </location>
</feature>
<keyword evidence="7 10" id="KW-0472">Membrane</keyword>
<reference evidence="12" key="1">
    <citation type="submission" date="2025-08" db="UniProtKB">
        <authorList>
            <consortium name="RefSeq"/>
        </authorList>
    </citation>
    <scope>IDENTIFICATION</scope>
    <source>
        <tissue evidence="12">Whole body</tissue>
    </source>
</reference>
<sequence>MFILNGRLKIRQPFEKTQNYNRKCLYFVTQTEEYNWLIDIINRHRKCIEFVDMLRYVSNEAYFIVVFLAMILSVFNFLCIMEYSELSKNIIDRIEFSMYVIGSFFTIYINFYLGQKLLNYSNAVFAELCNIPFYTISKNTQKLLLFMLMRSGKPSFLSIGNMFISSHEVFASLMRKAFSFAMVYYNVE</sequence>
<accession>A0ABM1JA23</accession>